<evidence type="ECO:0000313" key="2">
    <source>
        <dbReference type="Proteomes" id="UP000612899"/>
    </source>
</evidence>
<protein>
    <recommendedName>
        <fullName evidence="3">Bacteriocin-protection protein</fullName>
    </recommendedName>
</protein>
<dbReference type="EMBL" id="BONY01000106">
    <property type="protein sequence ID" value="GIH10770.1"/>
    <property type="molecule type" value="Genomic_DNA"/>
</dbReference>
<gene>
    <name evidence="1" type="ORF">Rhe02_88370</name>
</gene>
<accession>A0A8J3QH39</accession>
<evidence type="ECO:0008006" key="3">
    <source>
        <dbReference type="Google" id="ProtNLM"/>
    </source>
</evidence>
<dbReference type="Proteomes" id="UP000612899">
    <property type="component" value="Unassembled WGS sequence"/>
</dbReference>
<evidence type="ECO:0000313" key="1">
    <source>
        <dbReference type="EMBL" id="GIH10770.1"/>
    </source>
</evidence>
<dbReference type="Pfam" id="PF13376">
    <property type="entry name" value="OmdA"/>
    <property type="match status" value="1"/>
</dbReference>
<reference evidence="1" key="1">
    <citation type="submission" date="2021-01" db="EMBL/GenBank/DDBJ databases">
        <title>Whole genome shotgun sequence of Rhizocola hellebori NBRC 109834.</title>
        <authorList>
            <person name="Komaki H."/>
            <person name="Tamura T."/>
        </authorList>
    </citation>
    <scope>NUCLEOTIDE SEQUENCE</scope>
    <source>
        <strain evidence="1">NBRC 109834</strain>
    </source>
</reference>
<keyword evidence="2" id="KW-1185">Reference proteome</keyword>
<name>A0A8J3QH39_9ACTN</name>
<comment type="caution">
    <text evidence="1">The sequence shown here is derived from an EMBL/GenBank/DDBJ whole genome shotgun (WGS) entry which is preliminary data.</text>
</comment>
<organism evidence="1 2">
    <name type="scientific">Rhizocola hellebori</name>
    <dbReference type="NCBI Taxonomy" id="1392758"/>
    <lineage>
        <taxon>Bacteria</taxon>
        <taxon>Bacillati</taxon>
        <taxon>Actinomycetota</taxon>
        <taxon>Actinomycetes</taxon>
        <taxon>Micromonosporales</taxon>
        <taxon>Micromonosporaceae</taxon>
        <taxon>Rhizocola</taxon>
    </lineage>
</organism>
<dbReference type="AlphaFoldDB" id="A0A8J3QH39"/>
<proteinExistence type="predicted"/>
<sequence length="187" mass="21290">MDGPVADQTPPTLAFTSQKSFEKWLERNFEAQAGLWIKFAKKGSGVPSVNYAEALEVALCFGWIDGQAKRVDETYYVQRWTPRRKRSMWSKINREKALALIEAGRMRPSGQAEIDRAREDGRWDAAYSGSATALVPDDIANDPEASKNLAGMNAANRYAYLHRFMNAKREQTKAKLLQQLREGHRFY</sequence>